<protein>
    <recommendedName>
        <fullName evidence="2">Methyltransferase</fullName>
    </recommendedName>
</protein>
<accession>H2EFJ8</accession>
<sequence>MTNVADQIYEEMVKISGPHAHYGTITKNYLGKDLYASYHFPTFTKLNAQRKTLVRFEEFQIPNDLSGLKVFDFGSNMGSLSFEAARRNAGPVVGFEFCGERGERVALCNKLAKYLGIQTKIQYIETNIDEESKNIDNFIKKYGVADITFCCALDAYVDKQRLYELVSKTTLKTCYFETNSLIPQDQFIEIMTKLGFKKITPIGSSKSDAGYGRISYILQK</sequence>
<evidence type="ECO:0008006" key="2">
    <source>
        <dbReference type="Google" id="ProtNLM"/>
    </source>
</evidence>
<dbReference type="SUPFAM" id="SSF53335">
    <property type="entry name" value="S-adenosyl-L-methionine-dependent methyltransferases"/>
    <property type="match status" value="1"/>
</dbReference>
<name>H2EFJ8_9VIRU</name>
<evidence type="ECO:0000313" key="1">
    <source>
        <dbReference type="EMBL" id="AEX63263.1"/>
    </source>
</evidence>
<reference evidence="1" key="1">
    <citation type="submission" date="2011-10" db="EMBL/GenBank/DDBJ databases">
        <title>Provirophages and transpovirons: unique mobilome of giant viruses.</title>
        <authorList>
            <person name="Desnues C."/>
            <person name="LaScola B."/>
            <person name="Yutin N."/>
            <person name="Fournous G."/>
            <person name="Koonin E."/>
            <person name="Raoult D."/>
        </authorList>
    </citation>
    <scope>NUCLEOTIDE SEQUENCE</scope>
    <source>
        <strain evidence="1">Mv13-mv</strain>
    </source>
</reference>
<organism evidence="1">
    <name type="scientific">Moumouvirus sp. 'Monve'</name>
    <dbReference type="NCBI Taxonomy" id="1128131"/>
    <lineage>
        <taxon>Viruses</taxon>
        <taxon>Varidnaviria</taxon>
        <taxon>Bamfordvirae</taxon>
        <taxon>Nucleocytoviricota</taxon>
        <taxon>Megaviricetes</taxon>
        <taxon>Imitervirales</taxon>
        <taxon>Mimiviridae</taxon>
        <taxon>Megamimivirinae</taxon>
        <taxon>Moumouvirus</taxon>
    </lineage>
</organism>
<dbReference type="InterPro" id="IPR029063">
    <property type="entry name" value="SAM-dependent_MTases_sf"/>
</dbReference>
<gene>
    <name evidence="1" type="ORF">mv_R1061</name>
</gene>
<proteinExistence type="predicted"/>
<dbReference type="EMBL" id="JN885999">
    <property type="protein sequence ID" value="AEX63263.1"/>
    <property type="molecule type" value="Genomic_DNA"/>
</dbReference>
<dbReference type="Gene3D" id="3.40.50.150">
    <property type="entry name" value="Vaccinia Virus protein VP39"/>
    <property type="match status" value="1"/>
</dbReference>